<accession>A0A9W9KDF9</accession>
<organism evidence="1 2">
    <name type="scientific">Penicillium angulare</name>
    <dbReference type="NCBI Taxonomy" id="116970"/>
    <lineage>
        <taxon>Eukaryota</taxon>
        <taxon>Fungi</taxon>
        <taxon>Dikarya</taxon>
        <taxon>Ascomycota</taxon>
        <taxon>Pezizomycotina</taxon>
        <taxon>Eurotiomycetes</taxon>
        <taxon>Eurotiomycetidae</taxon>
        <taxon>Eurotiales</taxon>
        <taxon>Aspergillaceae</taxon>
        <taxon>Penicillium</taxon>
    </lineage>
</organism>
<sequence>MAFSILGLVLASQNSAITRFAIVLRDRARLGITEPDKTILAHSLQQLMEKILGEVLIVALASALSVRLVLLTT</sequence>
<dbReference type="AlphaFoldDB" id="A0A9W9KDF9"/>
<comment type="caution">
    <text evidence="1">The sequence shown here is derived from an EMBL/GenBank/DDBJ whole genome shotgun (WGS) entry which is preliminary data.</text>
</comment>
<name>A0A9W9KDF9_9EURO</name>
<dbReference type="Proteomes" id="UP001149165">
    <property type="component" value="Unassembled WGS sequence"/>
</dbReference>
<evidence type="ECO:0000313" key="2">
    <source>
        <dbReference type="Proteomes" id="UP001149165"/>
    </source>
</evidence>
<protein>
    <submittedName>
        <fullName evidence="1">Uncharacterized protein</fullName>
    </submittedName>
</protein>
<reference evidence="1" key="1">
    <citation type="submission" date="2022-11" db="EMBL/GenBank/DDBJ databases">
        <authorList>
            <person name="Petersen C."/>
        </authorList>
    </citation>
    <scope>NUCLEOTIDE SEQUENCE</scope>
    <source>
        <strain evidence="1">IBT 30069</strain>
    </source>
</reference>
<dbReference type="OrthoDB" id="3556886at2759"/>
<keyword evidence="2" id="KW-1185">Reference proteome</keyword>
<reference evidence="1" key="2">
    <citation type="journal article" date="2023" name="IMA Fungus">
        <title>Comparative genomic study of the Penicillium genus elucidates a diverse pangenome and 15 lateral gene transfer events.</title>
        <authorList>
            <person name="Petersen C."/>
            <person name="Sorensen T."/>
            <person name="Nielsen M.R."/>
            <person name="Sondergaard T.E."/>
            <person name="Sorensen J.L."/>
            <person name="Fitzpatrick D.A."/>
            <person name="Frisvad J.C."/>
            <person name="Nielsen K.L."/>
        </authorList>
    </citation>
    <scope>NUCLEOTIDE SEQUENCE</scope>
    <source>
        <strain evidence="1">IBT 30069</strain>
    </source>
</reference>
<gene>
    <name evidence="1" type="ORF">N7456_007019</name>
</gene>
<evidence type="ECO:0000313" key="1">
    <source>
        <dbReference type="EMBL" id="KAJ5100967.1"/>
    </source>
</evidence>
<dbReference type="EMBL" id="JAPQKH010000004">
    <property type="protein sequence ID" value="KAJ5100967.1"/>
    <property type="molecule type" value="Genomic_DNA"/>
</dbReference>
<proteinExistence type="predicted"/>